<dbReference type="SUPFAM" id="SSF53300">
    <property type="entry name" value="vWA-like"/>
    <property type="match status" value="1"/>
</dbReference>
<reference evidence="3 4" key="1">
    <citation type="submission" date="2023-01" db="EMBL/GenBank/DDBJ databases">
        <title>Pseudomonas SA3-5T sp. nov., isolated from tidal flat sediment.</title>
        <authorList>
            <person name="Kim H.S."/>
            <person name="Kim J.-S."/>
            <person name="Suh M.K."/>
            <person name="Eom M.K."/>
            <person name="Lee J.-S."/>
        </authorList>
    </citation>
    <scope>NUCLEOTIDE SEQUENCE [LARGE SCALE GENOMIC DNA]</scope>
    <source>
        <strain evidence="3 4">SA3-5</strain>
    </source>
</reference>
<keyword evidence="4" id="KW-1185">Reference proteome</keyword>
<dbReference type="Pfam" id="PF00092">
    <property type="entry name" value="VWA"/>
    <property type="match status" value="1"/>
</dbReference>
<feature type="signal peptide" evidence="1">
    <location>
        <begin position="1"/>
        <end position="29"/>
    </location>
</feature>
<comment type="caution">
    <text evidence="3">The sequence shown here is derived from an EMBL/GenBank/DDBJ whole genome shotgun (WGS) entry which is preliminary data.</text>
</comment>
<feature type="domain" description="VWFA" evidence="2">
    <location>
        <begin position="202"/>
        <end position="376"/>
    </location>
</feature>
<name>A0ABT4XI10_9PSED</name>
<dbReference type="PROSITE" id="PS50234">
    <property type="entry name" value="VWFA"/>
    <property type="match status" value="1"/>
</dbReference>
<dbReference type="Proteomes" id="UP001212042">
    <property type="component" value="Unassembled WGS sequence"/>
</dbReference>
<dbReference type="PANTHER" id="PTHR10166">
    <property type="entry name" value="VOLTAGE-DEPENDENT CALCIUM CHANNEL SUBUNIT ALPHA-2/DELTA-RELATED"/>
    <property type="match status" value="1"/>
</dbReference>
<dbReference type="PANTHER" id="PTHR10166:SF37">
    <property type="entry name" value="STOLID, ISOFORM H"/>
    <property type="match status" value="1"/>
</dbReference>
<accession>A0ABT4XI10</accession>
<evidence type="ECO:0000259" key="2">
    <source>
        <dbReference type="PROSITE" id="PS50234"/>
    </source>
</evidence>
<evidence type="ECO:0000313" key="4">
    <source>
        <dbReference type="Proteomes" id="UP001212042"/>
    </source>
</evidence>
<dbReference type="EMBL" id="JAQJZJ010000007">
    <property type="protein sequence ID" value="MDA7087848.1"/>
    <property type="molecule type" value="Genomic_DNA"/>
</dbReference>
<organism evidence="3 4">
    <name type="scientific">Pseudomonas aestuarii</name>
    <dbReference type="NCBI Taxonomy" id="3018340"/>
    <lineage>
        <taxon>Bacteria</taxon>
        <taxon>Pseudomonadati</taxon>
        <taxon>Pseudomonadota</taxon>
        <taxon>Gammaproteobacteria</taxon>
        <taxon>Pseudomonadales</taxon>
        <taxon>Pseudomonadaceae</taxon>
        <taxon>Pseudomonas</taxon>
    </lineage>
</organism>
<proteinExistence type="predicted"/>
<dbReference type="InterPro" id="IPR021908">
    <property type="entry name" value="YfbK_C"/>
</dbReference>
<dbReference type="InterPro" id="IPR002035">
    <property type="entry name" value="VWF_A"/>
</dbReference>
<keyword evidence="1" id="KW-0732">Signal</keyword>
<dbReference type="InterPro" id="IPR022156">
    <property type="entry name" value="Uncharacterised_YfbK_N"/>
</dbReference>
<feature type="chain" id="PRO_5045801676" evidence="1">
    <location>
        <begin position="30"/>
        <end position="574"/>
    </location>
</feature>
<evidence type="ECO:0000256" key="1">
    <source>
        <dbReference type="SAM" id="SignalP"/>
    </source>
</evidence>
<sequence length="574" mass="61947">MSRNRALHPQPLLQGFAASLLLTLAACNAAQSEPPQVQVVDRELAVAAVEQPQALPRAQKTELQRQAVVASRPAAGQSGASMADSLPSAFREQYREQYQKLADNPVHAVAETPVSTFSVDVDTGSYANVRRFLNQGQLPPAEAVRLEELVNYFPYAYPLPTGDTPFGVGTELAVTPWNPQSRLLRIAIKAADLSVAAMPPANLVFLVDVSGSMGRREGLPLVQSTLKLLVEQLRSEDKVSLVVYAGSSSVVLEPTAGSDKARIRAAIDQLRAGGSTAGESGIQLAYQQAQQGFIENGINRILLATDGDFNVGISDFETLKQLAADKRKSGISLTTLGFGTDNYNEQLMEQLADAGDGNYAYIDNLREARKVLVDQLGSTLATVARDVKIQVEFNPARVSEYRLLGYENRALKREDFRNDKVDAGEIGAGHTVTALYEIVPAGNKGWLEPLRYRQAEKATGKQGELALLRIRFKAPQQGNSKLLEIPIEAQRTTATIARASEDLRFAAAVAAFAQQLKGGRYTGAFELPATAELARSGKGEDRFGLRGEFVQLVELAQSLQTPASFPAPSAAKVD</sequence>
<dbReference type="Gene3D" id="3.40.50.410">
    <property type="entry name" value="von Willebrand factor, type A domain"/>
    <property type="match status" value="1"/>
</dbReference>
<dbReference type="PROSITE" id="PS51257">
    <property type="entry name" value="PROKAR_LIPOPROTEIN"/>
    <property type="match status" value="1"/>
</dbReference>
<dbReference type="Pfam" id="PF12034">
    <property type="entry name" value="YfbK_C"/>
    <property type="match status" value="1"/>
</dbReference>
<dbReference type="Pfam" id="PF12450">
    <property type="entry name" value="vWF_A"/>
    <property type="match status" value="1"/>
</dbReference>
<dbReference type="SMART" id="SM00327">
    <property type="entry name" value="VWA"/>
    <property type="match status" value="1"/>
</dbReference>
<dbReference type="InterPro" id="IPR036465">
    <property type="entry name" value="vWFA_dom_sf"/>
</dbReference>
<dbReference type="InterPro" id="IPR051173">
    <property type="entry name" value="Ca_channel_alpha-2/delta"/>
</dbReference>
<gene>
    <name evidence="3" type="ORF">PH586_15765</name>
</gene>
<protein>
    <submittedName>
        <fullName evidence="3">VWA domain-containing protein</fullName>
    </submittedName>
</protein>
<dbReference type="RefSeq" id="WP_271348711.1">
    <property type="nucleotide sequence ID" value="NZ_JAQJZJ010000007.1"/>
</dbReference>
<evidence type="ECO:0000313" key="3">
    <source>
        <dbReference type="EMBL" id="MDA7087848.1"/>
    </source>
</evidence>
<dbReference type="CDD" id="cd01465">
    <property type="entry name" value="vWA_subgroup"/>
    <property type="match status" value="1"/>
</dbReference>